<evidence type="ECO:0000256" key="4">
    <source>
        <dbReference type="ARBA" id="ARBA00022692"/>
    </source>
</evidence>
<evidence type="ECO:0000256" key="3">
    <source>
        <dbReference type="ARBA" id="ARBA00022475"/>
    </source>
</evidence>
<dbReference type="Proteomes" id="UP000007962">
    <property type="component" value="Chromosome"/>
</dbReference>
<dbReference type="GO" id="GO:0055085">
    <property type="term" value="P:transmembrane transport"/>
    <property type="evidence" value="ECO:0007669"/>
    <property type="project" value="InterPro"/>
</dbReference>
<keyword evidence="10" id="KW-1185">Reference proteome</keyword>
<dbReference type="Pfam" id="PF00528">
    <property type="entry name" value="BPD_transp_1"/>
    <property type="match status" value="1"/>
</dbReference>
<dbReference type="STRING" id="471853.Bcav_0596"/>
<dbReference type="OrthoDB" id="3543764at2"/>
<comment type="subcellular location">
    <subcellularLocation>
        <location evidence="1 7">Cell membrane</location>
        <topology evidence="1 7">Multi-pass membrane protein</topology>
    </subcellularLocation>
</comment>
<keyword evidence="2 7" id="KW-0813">Transport</keyword>
<dbReference type="InterPro" id="IPR000515">
    <property type="entry name" value="MetI-like"/>
</dbReference>
<dbReference type="GO" id="GO:0005886">
    <property type="term" value="C:plasma membrane"/>
    <property type="evidence" value="ECO:0007669"/>
    <property type="project" value="UniProtKB-SubCell"/>
</dbReference>
<evidence type="ECO:0000256" key="1">
    <source>
        <dbReference type="ARBA" id="ARBA00004651"/>
    </source>
</evidence>
<feature type="transmembrane region" description="Helical" evidence="7">
    <location>
        <begin position="12"/>
        <end position="29"/>
    </location>
</feature>
<dbReference type="SUPFAM" id="SSF161098">
    <property type="entry name" value="MetI-like"/>
    <property type="match status" value="1"/>
</dbReference>
<evidence type="ECO:0000256" key="7">
    <source>
        <dbReference type="RuleBase" id="RU363032"/>
    </source>
</evidence>
<evidence type="ECO:0000256" key="6">
    <source>
        <dbReference type="ARBA" id="ARBA00023136"/>
    </source>
</evidence>
<dbReference type="AlphaFoldDB" id="C5BXW5"/>
<dbReference type="eggNOG" id="COG0601">
    <property type="taxonomic scope" value="Bacteria"/>
</dbReference>
<evidence type="ECO:0000313" key="10">
    <source>
        <dbReference type="Proteomes" id="UP000007962"/>
    </source>
</evidence>
<keyword evidence="4 7" id="KW-0812">Transmembrane</keyword>
<sequence length="330" mass="35481">MLRYIGFRALNAVPTLVVVSFVAFFVIQLPPGDFVTTQLQQLESQGATVDPAFAEALRDRYGIGEPFLVQYGTWIRNIVLDGDMGLSFQYQRPVTELIGERLPLTLLLGVATLLVTYLIALPAGVYAAVRQRSGADYTISVIGFIALATPNFLLALVLSYIGFKYFGQSVGGLFSPEYVDAPWSLAKVGDLLAHLWVPVLVLGIGGTAGIIRTLRANLLDELNKPYVTTARAKGLPEGKVVRKYPVRVALNPFVSTAGWHLPSLFDGEVIVAVVLSLGTVGPLLLASLKSQDMFLAGGILLIVAVLTVVGTLLSDILLAAVDPRVRFGRA</sequence>
<keyword evidence="5 7" id="KW-1133">Transmembrane helix</keyword>
<name>C5BXW5_BEUC1</name>
<proteinExistence type="inferred from homology"/>
<dbReference type="InterPro" id="IPR035906">
    <property type="entry name" value="MetI-like_sf"/>
</dbReference>
<dbReference type="RefSeq" id="WP_012725639.1">
    <property type="nucleotide sequence ID" value="NC_012669.1"/>
</dbReference>
<dbReference type="Pfam" id="PF19300">
    <property type="entry name" value="BPD_transp_1_N"/>
    <property type="match status" value="1"/>
</dbReference>
<feature type="transmembrane region" description="Helical" evidence="7">
    <location>
        <begin position="106"/>
        <end position="129"/>
    </location>
</feature>
<dbReference type="EMBL" id="CP001618">
    <property type="protein sequence ID" value="ACQ78859.1"/>
    <property type="molecule type" value="Genomic_DNA"/>
</dbReference>
<protein>
    <submittedName>
        <fullName evidence="9">Binding-protein-dependent transport systems inner membrane component</fullName>
    </submittedName>
</protein>
<feature type="transmembrane region" description="Helical" evidence="7">
    <location>
        <begin position="269"/>
        <end position="288"/>
    </location>
</feature>
<gene>
    <name evidence="9" type="ordered locus">Bcav_0596</name>
</gene>
<comment type="similarity">
    <text evidence="7">Belongs to the binding-protein-dependent transport system permease family.</text>
</comment>
<dbReference type="HOGENOM" id="CLU_036879_1_1_11"/>
<feature type="transmembrane region" description="Helical" evidence="7">
    <location>
        <begin position="294"/>
        <end position="321"/>
    </location>
</feature>
<evidence type="ECO:0000256" key="2">
    <source>
        <dbReference type="ARBA" id="ARBA00022448"/>
    </source>
</evidence>
<dbReference type="InterPro" id="IPR045621">
    <property type="entry name" value="BPD_transp_1_N"/>
</dbReference>
<keyword evidence="3" id="KW-1003">Cell membrane</keyword>
<dbReference type="Gene3D" id="1.10.3720.10">
    <property type="entry name" value="MetI-like"/>
    <property type="match status" value="1"/>
</dbReference>
<dbReference type="PANTHER" id="PTHR30465">
    <property type="entry name" value="INNER MEMBRANE ABC TRANSPORTER"/>
    <property type="match status" value="1"/>
</dbReference>
<dbReference type="PANTHER" id="PTHR30465:SF43">
    <property type="entry name" value="OLIGOPEPTIDE ABC TRANSPORTER, PERMEASE PROTEIN"/>
    <property type="match status" value="1"/>
</dbReference>
<evidence type="ECO:0000313" key="9">
    <source>
        <dbReference type="EMBL" id="ACQ78859.1"/>
    </source>
</evidence>
<evidence type="ECO:0000256" key="5">
    <source>
        <dbReference type="ARBA" id="ARBA00022989"/>
    </source>
</evidence>
<dbReference type="KEGG" id="bcv:Bcav_0596"/>
<accession>C5BXW5</accession>
<feature type="domain" description="ABC transmembrane type-1" evidence="8">
    <location>
        <begin position="102"/>
        <end position="318"/>
    </location>
</feature>
<organism evidence="9 10">
    <name type="scientific">Beutenbergia cavernae (strain ATCC BAA-8 / DSM 12333 / CCUG 43141 / JCM 11478 / NBRC 16432 / NCIMB 13614 / HKI 0122)</name>
    <dbReference type="NCBI Taxonomy" id="471853"/>
    <lineage>
        <taxon>Bacteria</taxon>
        <taxon>Bacillati</taxon>
        <taxon>Actinomycetota</taxon>
        <taxon>Actinomycetes</taxon>
        <taxon>Micrococcales</taxon>
        <taxon>Beutenbergiaceae</taxon>
        <taxon>Beutenbergia</taxon>
    </lineage>
</organism>
<keyword evidence="6 7" id="KW-0472">Membrane</keyword>
<reference evidence="9 10" key="1">
    <citation type="journal article" date="2009" name="Stand. Genomic Sci.">
        <title>Complete genome sequence of Beutenbergia cavernae type strain (HKI 0122).</title>
        <authorList>
            <person name="Land M."/>
            <person name="Pukall R."/>
            <person name="Abt B."/>
            <person name="Goker M."/>
            <person name="Rohde M."/>
            <person name="Glavina Del Rio T."/>
            <person name="Tice H."/>
            <person name="Copeland A."/>
            <person name="Cheng J.F."/>
            <person name="Lucas S."/>
            <person name="Chen F."/>
            <person name="Nolan M."/>
            <person name="Bruce D."/>
            <person name="Goodwin L."/>
            <person name="Pitluck S."/>
            <person name="Ivanova N."/>
            <person name="Mavromatis K."/>
            <person name="Ovchinnikova G."/>
            <person name="Pati A."/>
            <person name="Chen A."/>
            <person name="Palaniappan K."/>
            <person name="Hauser L."/>
            <person name="Chang Y.J."/>
            <person name="Jefferies C.C."/>
            <person name="Saunders E."/>
            <person name="Brettin T."/>
            <person name="Detter J.C."/>
            <person name="Han C."/>
            <person name="Chain P."/>
            <person name="Bristow J."/>
            <person name="Eisen J.A."/>
            <person name="Markowitz V."/>
            <person name="Hugenholtz P."/>
            <person name="Kyrpides N.C."/>
            <person name="Klenk H.P."/>
            <person name="Lapidus A."/>
        </authorList>
    </citation>
    <scope>NUCLEOTIDE SEQUENCE [LARGE SCALE GENOMIC DNA]</scope>
    <source>
        <strain evidence="10">ATCC BAA-8 / DSM 12333 / NBRC 16432</strain>
    </source>
</reference>
<feature type="transmembrane region" description="Helical" evidence="7">
    <location>
        <begin position="191"/>
        <end position="211"/>
    </location>
</feature>
<evidence type="ECO:0000259" key="8">
    <source>
        <dbReference type="PROSITE" id="PS50928"/>
    </source>
</evidence>
<dbReference type="PROSITE" id="PS50928">
    <property type="entry name" value="ABC_TM1"/>
    <property type="match status" value="1"/>
</dbReference>
<feature type="transmembrane region" description="Helical" evidence="7">
    <location>
        <begin position="141"/>
        <end position="163"/>
    </location>
</feature>